<feature type="region of interest" description="Disordered" evidence="1">
    <location>
        <begin position="247"/>
        <end position="352"/>
    </location>
</feature>
<dbReference type="SMART" id="SM00220">
    <property type="entry name" value="S_TKc"/>
    <property type="match status" value="1"/>
</dbReference>
<feature type="domain" description="Protein kinase" evidence="2">
    <location>
        <begin position="18"/>
        <end position="266"/>
    </location>
</feature>
<dbReference type="Gene3D" id="1.10.510.10">
    <property type="entry name" value="Transferase(Phosphotransferase) domain 1"/>
    <property type="match status" value="1"/>
</dbReference>
<accession>A0ABV5TR49</accession>
<dbReference type="PANTHER" id="PTHR30290:SF83">
    <property type="entry name" value="ABC TRANSPORTER SUBSTRATE-BINDING PROTEIN"/>
    <property type="match status" value="1"/>
</dbReference>
<dbReference type="CDD" id="cd14014">
    <property type="entry name" value="STKc_PknB_like"/>
    <property type="match status" value="1"/>
</dbReference>
<dbReference type="RefSeq" id="WP_386162546.1">
    <property type="nucleotide sequence ID" value="NZ_JBHMBS010000034.1"/>
</dbReference>
<dbReference type="Proteomes" id="UP001589610">
    <property type="component" value="Unassembled WGS sequence"/>
</dbReference>
<organism evidence="3 4">
    <name type="scientific">Streptosporangium vulgare</name>
    <dbReference type="NCBI Taxonomy" id="46190"/>
    <lineage>
        <taxon>Bacteria</taxon>
        <taxon>Bacillati</taxon>
        <taxon>Actinomycetota</taxon>
        <taxon>Actinomycetes</taxon>
        <taxon>Streptosporangiales</taxon>
        <taxon>Streptosporangiaceae</taxon>
        <taxon>Streptosporangium</taxon>
    </lineage>
</organism>
<comment type="caution">
    <text evidence="3">The sequence shown here is derived from an EMBL/GenBank/DDBJ whole genome shotgun (WGS) entry which is preliminary data.</text>
</comment>
<dbReference type="Gene3D" id="3.10.105.10">
    <property type="entry name" value="Dipeptide-binding Protein, Domain 3"/>
    <property type="match status" value="1"/>
</dbReference>
<dbReference type="SUPFAM" id="SSF53850">
    <property type="entry name" value="Periplasmic binding protein-like II"/>
    <property type="match status" value="1"/>
</dbReference>
<dbReference type="PROSITE" id="PS00108">
    <property type="entry name" value="PROTEIN_KINASE_ST"/>
    <property type="match status" value="1"/>
</dbReference>
<evidence type="ECO:0000313" key="4">
    <source>
        <dbReference type="Proteomes" id="UP001589610"/>
    </source>
</evidence>
<dbReference type="InterPro" id="IPR000719">
    <property type="entry name" value="Prot_kinase_dom"/>
</dbReference>
<dbReference type="InterPro" id="IPR008271">
    <property type="entry name" value="Ser/Thr_kinase_AS"/>
</dbReference>
<keyword evidence="4" id="KW-1185">Reference proteome</keyword>
<feature type="region of interest" description="Disordered" evidence="1">
    <location>
        <begin position="397"/>
        <end position="417"/>
    </location>
</feature>
<dbReference type="Pfam" id="PF00496">
    <property type="entry name" value="SBP_bac_5"/>
    <property type="match status" value="1"/>
</dbReference>
<feature type="compositionally biased region" description="Low complexity" evidence="1">
    <location>
        <begin position="405"/>
        <end position="414"/>
    </location>
</feature>
<reference evidence="3 4" key="1">
    <citation type="submission" date="2024-09" db="EMBL/GenBank/DDBJ databases">
        <authorList>
            <person name="Sun Q."/>
            <person name="Mori K."/>
        </authorList>
    </citation>
    <scope>NUCLEOTIDE SEQUENCE [LARGE SCALE GENOMIC DNA]</scope>
    <source>
        <strain evidence="3 4">JCM 3028</strain>
    </source>
</reference>
<dbReference type="InterPro" id="IPR000914">
    <property type="entry name" value="SBP_5_dom"/>
</dbReference>
<dbReference type="Gene3D" id="3.30.200.20">
    <property type="entry name" value="Phosphorylase Kinase, domain 1"/>
    <property type="match status" value="1"/>
</dbReference>
<dbReference type="EMBL" id="JBHMBS010000034">
    <property type="protein sequence ID" value="MFB9681489.1"/>
    <property type="molecule type" value="Genomic_DNA"/>
</dbReference>
<feature type="compositionally biased region" description="Pro residues" evidence="1">
    <location>
        <begin position="275"/>
        <end position="284"/>
    </location>
</feature>
<name>A0ABV5TR49_9ACTN</name>
<dbReference type="CDD" id="cd08506">
    <property type="entry name" value="PBP2_clavulanate_OppA2"/>
    <property type="match status" value="1"/>
</dbReference>
<dbReference type="SUPFAM" id="SSF56112">
    <property type="entry name" value="Protein kinase-like (PK-like)"/>
    <property type="match status" value="1"/>
</dbReference>
<dbReference type="Gene3D" id="3.40.190.10">
    <property type="entry name" value="Periplasmic binding protein-like II"/>
    <property type="match status" value="1"/>
</dbReference>
<gene>
    <name evidence="3" type="ORF">ACFFRH_38925</name>
</gene>
<protein>
    <submittedName>
        <fullName evidence="3">ABC transporter substrate-binding protein</fullName>
    </submittedName>
</protein>
<dbReference type="Pfam" id="PF00069">
    <property type="entry name" value="Pkinase"/>
    <property type="match status" value="1"/>
</dbReference>
<evidence type="ECO:0000259" key="2">
    <source>
        <dbReference type="PROSITE" id="PS50011"/>
    </source>
</evidence>
<dbReference type="PANTHER" id="PTHR30290">
    <property type="entry name" value="PERIPLASMIC BINDING COMPONENT OF ABC TRANSPORTER"/>
    <property type="match status" value="1"/>
</dbReference>
<feature type="compositionally biased region" description="Low complexity" evidence="1">
    <location>
        <begin position="320"/>
        <end position="350"/>
    </location>
</feature>
<evidence type="ECO:0000256" key="1">
    <source>
        <dbReference type="SAM" id="MobiDB-lite"/>
    </source>
</evidence>
<dbReference type="InterPro" id="IPR011009">
    <property type="entry name" value="Kinase-like_dom_sf"/>
</dbReference>
<proteinExistence type="predicted"/>
<dbReference type="PROSITE" id="PS50011">
    <property type="entry name" value="PROTEIN_KINASE_DOM"/>
    <property type="match status" value="1"/>
</dbReference>
<sequence length="956" mass="101837">MPEPRPLRPGDPEWIGPHRLVGFIGEGGQGVVYLARTPEGERVALKVLHARLSDDAHAKRRFQREADAARRVAPFCTARVLRADVTGDRPYILSEYVDGESLQQVVTREGPREEYALVRLAVATATALAAIHRAGIVHRDLKPSNVLLGPDGPRVIDFGIARALDAAYSLTTDLVGTPAYMAPEQFHEQEVGPAGDVFAWAGTMVFAATGRPPFGLGNLAVVMRRILVAEPDLSGVPESLRPLLEAALTKDPRSRPGSSDVLDMLLGAAGGPAPAAGPFPPPAPGSAADDLTPAPAPPPPRAPGSAAAFPAPAPLPGRAPVPARSSLPSPAPSRESSPTTPSTGFSSPSPARLGRLDRFARLAGTAGRRRILTVVSVLVAACVLGVATWLVLPSGAPAAVPRSAPKPTTKPAPTGFDAASASVVNPSARRGGTMRFGAGFVADSFDPGNTYYPSLWNVARLYGRSLTMYRPAPGAGGRELVGDLAEGLGVPSDGGRTWTYRLRAGLKYEDGTPIVAADVKHAVLRAIGKDTLSRGPYHFEELLNLPSGYRGYFASPKADTDGAIRTPDDRTVVFHLRKPHGAFDHVAQVPQTMPVPEAKDTGAAYEKHVLSSGPYEFESAERGKRLVLVRNPHWSAATDPNRRALPDRYEITFDMDQDAVDKGLVSGDLDLDLDSGASANLPERIAADPALRARADAPTIGWLRYVAINPQVLPFDNVACRRAVFAAADREALRDAYGRGLRAGTIATGLLPPTISGHRPLNLYQTGKGDVAGARGQLAACGRPGGFAATIIFRAAQPAERKAAEALKTALGRVGIRLTLRGLSQADHTAQHGGSPSYLRKEKIGLSVRAWTADWPEGASYLPYLADSREILEDGLSFNVSVRLPEVDYLIDQAGAELDPGRREELWARVDRAVMEQAVVLPVQWDTRVLLRGERLTNVHVSHAFSDYDYVDLGLS</sequence>
<evidence type="ECO:0000313" key="3">
    <source>
        <dbReference type="EMBL" id="MFB9681489.1"/>
    </source>
</evidence>
<dbReference type="InterPro" id="IPR039424">
    <property type="entry name" value="SBP_5"/>
</dbReference>